<proteinExistence type="predicted"/>
<name>A0AAV4I221_9GAST</name>
<reference evidence="1 2" key="1">
    <citation type="journal article" date="2021" name="Elife">
        <title>Chloroplast acquisition without the gene transfer in kleptoplastic sea slugs, Plakobranchus ocellatus.</title>
        <authorList>
            <person name="Maeda T."/>
            <person name="Takahashi S."/>
            <person name="Yoshida T."/>
            <person name="Shimamura S."/>
            <person name="Takaki Y."/>
            <person name="Nagai Y."/>
            <person name="Toyoda A."/>
            <person name="Suzuki Y."/>
            <person name="Arimoto A."/>
            <person name="Ishii H."/>
            <person name="Satoh N."/>
            <person name="Nishiyama T."/>
            <person name="Hasebe M."/>
            <person name="Maruyama T."/>
            <person name="Minagawa J."/>
            <person name="Obokata J."/>
            <person name="Shigenobu S."/>
        </authorList>
    </citation>
    <scope>NUCLEOTIDE SEQUENCE [LARGE SCALE GENOMIC DNA]</scope>
</reference>
<dbReference type="AlphaFoldDB" id="A0AAV4I221"/>
<sequence length="99" mass="10968">MRNATSLEHQPARRSQTCAMQHHWNINLREEARHAQCNITGTSTCETKPETGLDSEVSSLPYVLDRPRGAAGNLNESDRGLLKDLKLQERAPAANMAIS</sequence>
<evidence type="ECO:0000313" key="1">
    <source>
        <dbReference type="EMBL" id="GFS03578.1"/>
    </source>
</evidence>
<comment type="caution">
    <text evidence="1">The sequence shown here is derived from an EMBL/GenBank/DDBJ whole genome shotgun (WGS) entry which is preliminary data.</text>
</comment>
<keyword evidence="2" id="KW-1185">Reference proteome</keyword>
<evidence type="ECO:0000313" key="2">
    <source>
        <dbReference type="Proteomes" id="UP000762676"/>
    </source>
</evidence>
<accession>A0AAV4I221</accession>
<protein>
    <submittedName>
        <fullName evidence="1">Uncharacterized protein</fullName>
    </submittedName>
</protein>
<dbReference type="EMBL" id="BMAT01013001">
    <property type="protein sequence ID" value="GFS03578.1"/>
    <property type="molecule type" value="Genomic_DNA"/>
</dbReference>
<organism evidence="1 2">
    <name type="scientific">Elysia marginata</name>
    <dbReference type="NCBI Taxonomy" id="1093978"/>
    <lineage>
        <taxon>Eukaryota</taxon>
        <taxon>Metazoa</taxon>
        <taxon>Spiralia</taxon>
        <taxon>Lophotrochozoa</taxon>
        <taxon>Mollusca</taxon>
        <taxon>Gastropoda</taxon>
        <taxon>Heterobranchia</taxon>
        <taxon>Euthyneura</taxon>
        <taxon>Panpulmonata</taxon>
        <taxon>Sacoglossa</taxon>
        <taxon>Placobranchoidea</taxon>
        <taxon>Plakobranchidae</taxon>
        <taxon>Elysia</taxon>
    </lineage>
</organism>
<gene>
    <name evidence="1" type="ORF">ElyMa_006474500</name>
</gene>
<dbReference type="Proteomes" id="UP000762676">
    <property type="component" value="Unassembled WGS sequence"/>
</dbReference>